<keyword evidence="5 7" id="KW-1133">Transmembrane helix</keyword>
<evidence type="ECO:0000256" key="1">
    <source>
        <dbReference type="ARBA" id="ARBA00004651"/>
    </source>
</evidence>
<dbReference type="EMBL" id="KU144973">
    <property type="protein sequence ID" value="AMK59201.1"/>
    <property type="molecule type" value="Genomic_DNA"/>
</dbReference>
<protein>
    <submittedName>
        <fullName evidence="8">Chromate transport protein</fullName>
    </submittedName>
</protein>
<keyword evidence="6 7" id="KW-0472">Membrane</keyword>
<sequence>MGAVLDGVNVASLALVAVVTWYLGRAAVVNALTAILALGSAVLLLCFRLNSAWLVLGGGLVGLVIMHG</sequence>
<evidence type="ECO:0000313" key="8">
    <source>
        <dbReference type="EMBL" id="AMK59201.1"/>
    </source>
</evidence>
<feature type="transmembrane region" description="Helical" evidence="7">
    <location>
        <begin position="36"/>
        <end position="65"/>
    </location>
</feature>
<name>A0A126SY11_9BACT</name>
<evidence type="ECO:0000256" key="2">
    <source>
        <dbReference type="ARBA" id="ARBA00005262"/>
    </source>
</evidence>
<dbReference type="Pfam" id="PF02417">
    <property type="entry name" value="Chromate_transp"/>
    <property type="match status" value="1"/>
</dbReference>
<keyword evidence="3" id="KW-1003">Cell membrane</keyword>
<evidence type="ECO:0000256" key="5">
    <source>
        <dbReference type="ARBA" id="ARBA00022989"/>
    </source>
</evidence>
<proteinExistence type="inferred from homology"/>
<reference evidence="8" key="1">
    <citation type="journal article" date="2016" name="Appl. Environ. Microbiol.">
        <title>Functional Metagenomics of a Biostimulated Petroleum-Contaminated Soil Reveals an Extraordinary Diversity of Extradiol Dioxygenases.</title>
        <authorList>
            <person name="Terron-Gonzalez L."/>
            <person name="Martin-Cabello G."/>
            <person name="Ferrer M."/>
            <person name="Santero E."/>
        </authorList>
    </citation>
    <scope>NUCLEOTIDE SEQUENCE</scope>
</reference>
<dbReference type="InterPro" id="IPR003370">
    <property type="entry name" value="Chromate_transpt"/>
</dbReference>
<evidence type="ECO:0000256" key="3">
    <source>
        <dbReference type="ARBA" id="ARBA00022475"/>
    </source>
</evidence>
<comment type="similarity">
    <text evidence="2">Belongs to the chromate ion transporter (CHR) (TC 2.A.51) family.</text>
</comment>
<dbReference type="GO" id="GO:0015109">
    <property type="term" value="F:chromate transmembrane transporter activity"/>
    <property type="evidence" value="ECO:0007669"/>
    <property type="project" value="InterPro"/>
</dbReference>
<organism evidence="8">
    <name type="scientific">uncultured bacterium UPO45</name>
    <dbReference type="NCBI Taxonomy" id="1776970"/>
    <lineage>
        <taxon>Bacteria</taxon>
        <taxon>environmental samples</taxon>
    </lineage>
</organism>
<dbReference type="GO" id="GO:0005886">
    <property type="term" value="C:plasma membrane"/>
    <property type="evidence" value="ECO:0007669"/>
    <property type="project" value="UniProtKB-SubCell"/>
</dbReference>
<evidence type="ECO:0000256" key="6">
    <source>
        <dbReference type="ARBA" id="ARBA00023136"/>
    </source>
</evidence>
<dbReference type="AlphaFoldDB" id="A0A126SY11"/>
<evidence type="ECO:0000256" key="7">
    <source>
        <dbReference type="SAM" id="Phobius"/>
    </source>
</evidence>
<comment type="subcellular location">
    <subcellularLocation>
        <location evidence="1">Cell membrane</location>
        <topology evidence="1">Multi-pass membrane protein</topology>
    </subcellularLocation>
</comment>
<evidence type="ECO:0000256" key="4">
    <source>
        <dbReference type="ARBA" id="ARBA00022692"/>
    </source>
</evidence>
<keyword evidence="4 7" id="KW-0812">Transmembrane</keyword>
<accession>A0A126SY11</accession>